<dbReference type="HAMAP" id="MF_02120">
    <property type="entry name" value="LysA"/>
    <property type="match status" value="1"/>
</dbReference>
<comment type="function">
    <text evidence="5">Specifically catalyzes the decarboxylation of meso-diaminopimelate (meso-DAP) to L-lysine.</text>
</comment>
<evidence type="ECO:0000256" key="8">
    <source>
        <dbReference type="RuleBase" id="RU003738"/>
    </source>
</evidence>
<dbReference type="EMBL" id="JAQMPJ010000005">
    <property type="protein sequence ID" value="MDB9005061.1"/>
    <property type="molecule type" value="Genomic_DNA"/>
</dbReference>
<keyword evidence="4 5" id="KW-0456">Lyase</keyword>
<feature type="binding site" evidence="5">
    <location>
        <position position="309"/>
    </location>
    <ligand>
        <name>substrate</name>
    </ligand>
</feature>
<feature type="domain" description="Orn/DAP/Arg decarboxylase 2 N-terminal" evidence="10">
    <location>
        <begin position="42"/>
        <end position="273"/>
    </location>
</feature>
<dbReference type="GO" id="GO:0008836">
    <property type="term" value="F:diaminopimelate decarboxylase activity"/>
    <property type="evidence" value="ECO:0007669"/>
    <property type="project" value="UniProtKB-UniRule"/>
</dbReference>
<feature type="binding site" evidence="5">
    <location>
        <position position="363"/>
    </location>
    <ligand>
        <name>pyridoxal 5'-phosphate</name>
        <dbReference type="ChEBI" id="CHEBI:597326"/>
    </ligand>
</feature>
<dbReference type="PANTHER" id="PTHR43727">
    <property type="entry name" value="DIAMINOPIMELATE DECARBOXYLASE"/>
    <property type="match status" value="1"/>
</dbReference>
<dbReference type="UniPathway" id="UPA00034">
    <property type="reaction ID" value="UER00027"/>
</dbReference>
<dbReference type="EMBL" id="WKMC01000010">
    <property type="protein sequence ID" value="MRZ51386.1"/>
    <property type="molecule type" value="Genomic_DNA"/>
</dbReference>
<organism evidence="13 17">
    <name type="scientific">Parabacteroides distasonis</name>
    <dbReference type="NCBI Taxonomy" id="823"/>
    <lineage>
        <taxon>Bacteria</taxon>
        <taxon>Pseudomonadati</taxon>
        <taxon>Bacteroidota</taxon>
        <taxon>Bacteroidia</taxon>
        <taxon>Bacteroidales</taxon>
        <taxon>Tannerellaceae</taxon>
        <taxon>Parabacteroides</taxon>
    </lineage>
</organism>
<reference evidence="12" key="3">
    <citation type="submission" date="2023-01" db="EMBL/GenBank/DDBJ databases">
        <title>Human gut microbiome strain richness.</title>
        <authorList>
            <person name="Chen-Liaw A."/>
        </authorList>
    </citation>
    <scope>NUCLEOTIDE SEQUENCE</scope>
    <source>
        <strain evidence="12">RTP21484st1_E5_RTP21484_190118</strain>
    </source>
</reference>
<evidence type="ECO:0000313" key="16">
    <source>
        <dbReference type="Proteomes" id="UP000441358"/>
    </source>
</evidence>
<dbReference type="CDD" id="cd06828">
    <property type="entry name" value="PLPDE_III_DapDC"/>
    <property type="match status" value="1"/>
</dbReference>
<dbReference type="Proteomes" id="UP001210126">
    <property type="component" value="Unassembled WGS sequence"/>
</dbReference>
<comment type="catalytic activity">
    <reaction evidence="5 8">
        <text>meso-2,6-diaminopimelate + H(+) = L-lysine + CO2</text>
        <dbReference type="Rhea" id="RHEA:15101"/>
        <dbReference type="ChEBI" id="CHEBI:15378"/>
        <dbReference type="ChEBI" id="CHEBI:16526"/>
        <dbReference type="ChEBI" id="CHEBI:32551"/>
        <dbReference type="ChEBI" id="CHEBI:57791"/>
        <dbReference type="EC" id="4.1.1.20"/>
    </reaction>
</comment>
<dbReference type="EMBL" id="WKMY01000004">
    <property type="protein sequence ID" value="MRY93225.1"/>
    <property type="molecule type" value="Genomic_DNA"/>
</dbReference>
<evidence type="ECO:0000313" key="12">
    <source>
        <dbReference type="EMBL" id="MDB9005061.1"/>
    </source>
</evidence>
<reference evidence="11 15" key="1">
    <citation type="submission" date="2015-09" db="EMBL/GenBank/DDBJ databases">
        <authorList>
            <consortium name="Pathogen Informatics"/>
        </authorList>
    </citation>
    <scope>NUCLEOTIDE SEQUENCE [LARGE SCALE GENOMIC DNA]</scope>
    <source>
        <strain evidence="11 15">2789STDY5608822</strain>
    </source>
</reference>
<keyword evidence="5" id="KW-0028">Amino-acid biosynthesis</keyword>
<feature type="binding site" evidence="5">
    <location>
        <position position="228"/>
    </location>
    <ligand>
        <name>pyridoxal 5'-phosphate</name>
        <dbReference type="ChEBI" id="CHEBI:597326"/>
    </ligand>
</feature>
<evidence type="ECO:0000256" key="3">
    <source>
        <dbReference type="ARBA" id="ARBA00022898"/>
    </source>
</evidence>
<comment type="pathway">
    <text evidence="5 8">Amino-acid biosynthesis; L-lysine biosynthesis via DAP pathway; L-lysine from DL-2,6-diaminopimelate: step 1/1.</text>
</comment>
<feature type="binding site" evidence="5">
    <location>
        <position position="269"/>
    </location>
    <ligand>
        <name>substrate</name>
    </ligand>
</feature>
<proteinExistence type="inferred from homology"/>
<evidence type="ECO:0000313" key="15">
    <source>
        <dbReference type="Proteomes" id="UP000095455"/>
    </source>
</evidence>
<dbReference type="InterPro" id="IPR009006">
    <property type="entry name" value="Ala_racemase/Decarboxylase_C"/>
</dbReference>
<keyword evidence="3 5" id="KW-0663">Pyridoxal phosphate</keyword>
<sequence length="386" mass="42473">MLKGTFPVEKFKQLSTPFYYYDVKLLQDTLDVVKTESGKYGYHVHYAVKANANPRILSIIAANGLGADCVSGGEVQAALDAGFPADKIVFAGVGKADWEINLGLDNDIFCFNVESAVELEIINELAAAKNKVASIALRINPEVDAHTHAKITTGMKENKFGINLSQLGGVLDKLKEMKNVKLIGIHSHIGSQITDMSSFRNLVIRFNEIQEELEAHGVTVENLNFGGGLGIDYYHPNHLSIPAFDNYFAAIHKLLQVRPGQQVHFEPGRSIVAQCGTLISKVLYVKEGETKKFAILDAGFTELIRPAMYDAYHRIENISSDEAVETYDVVGPICESSDVFGKDVELNKAHRGDLIALRSAGAYGEVMASQYNCRHLPKAYYSDTIK</sequence>
<dbReference type="NCBIfam" id="TIGR01048">
    <property type="entry name" value="lysA"/>
    <property type="match status" value="1"/>
</dbReference>
<dbReference type="SUPFAM" id="SSF50621">
    <property type="entry name" value="Alanine racemase C-terminal domain-like"/>
    <property type="match status" value="1"/>
</dbReference>
<accession>A0A174FG07</accession>
<feature type="active site" description="Proton donor" evidence="7">
    <location>
        <position position="334"/>
    </location>
</feature>
<feature type="binding site" evidence="5">
    <location>
        <begin position="266"/>
        <end position="269"/>
    </location>
    <ligand>
        <name>pyridoxal 5'-phosphate</name>
        <dbReference type="ChEBI" id="CHEBI:597326"/>
    </ligand>
</feature>
<evidence type="ECO:0000313" key="11">
    <source>
        <dbReference type="EMBL" id="CUO47599.1"/>
    </source>
</evidence>
<dbReference type="Pfam" id="PF02784">
    <property type="entry name" value="Orn_Arg_deC_N"/>
    <property type="match status" value="1"/>
</dbReference>
<comment type="similarity">
    <text evidence="5">Belongs to the Orn/Lys/Arg decarboxylase class-II family. LysA subfamily.</text>
</comment>
<dbReference type="Proteomes" id="UP000461276">
    <property type="component" value="Unassembled WGS sequence"/>
</dbReference>
<dbReference type="Proteomes" id="UP000095455">
    <property type="component" value="Unassembled WGS sequence"/>
</dbReference>
<dbReference type="PANTHER" id="PTHR43727:SF2">
    <property type="entry name" value="GROUP IV DECARBOXYLASE"/>
    <property type="match status" value="1"/>
</dbReference>
<dbReference type="FunFam" id="3.20.20.10:FF:000003">
    <property type="entry name" value="Diaminopimelate decarboxylase"/>
    <property type="match status" value="1"/>
</dbReference>
<evidence type="ECO:0000256" key="1">
    <source>
        <dbReference type="ARBA" id="ARBA00001933"/>
    </source>
</evidence>
<evidence type="ECO:0000256" key="2">
    <source>
        <dbReference type="ARBA" id="ARBA00022793"/>
    </source>
</evidence>
<dbReference type="SUPFAM" id="SSF51419">
    <property type="entry name" value="PLP-binding barrel"/>
    <property type="match status" value="1"/>
</dbReference>
<reference evidence="16 17" key="2">
    <citation type="journal article" date="2019" name="Nat. Med.">
        <title>A library of human gut bacterial isolates paired with longitudinal multiomics data enables mechanistic microbiome research.</title>
        <authorList>
            <person name="Poyet M."/>
            <person name="Groussin M."/>
            <person name="Gibbons S.M."/>
            <person name="Avila-Pacheco J."/>
            <person name="Jiang X."/>
            <person name="Kearney S.M."/>
            <person name="Perrotta A.R."/>
            <person name="Berdy B."/>
            <person name="Zhao S."/>
            <person name="Lieberman T.D."/>
            <person name="Swanson P.K."/>
            <person name="Smith M."/>
            <person name="Roesemann S."/>
            <person name="Alexander J.E."/>
            <person name="Rich S.A."/>
            <person name="Livny J."/>
            <person name="Vlamakis H."/>
            <person name="Clish C."/>
            <person name="Bullock K."/>
            <person name="Deik A."/>
            <person name="Scott J."/>
            <person name="Pierce K.A."/>
            <person name="Xavier R.J."/>
            <person name="Alm E.J."/>
        </authorList>
    </citation>
    <scope>NUCLEOTIDE SEQUENCE [LARGE SCALE GENOMIC DNA]</scope>
    <source>
        <strain evidence="14 16">BIOML-A32</strain>
        <strain evidence="13 17">BIOML-A9</strain>
    </source>
</reference>
<dbReference type="Gene3D" id="2.40.37.10">
    <property type="entry name" value="Lyase, Ornithine Decarboxylase, Chain A, domain 1"/>
    <property type="match status" value="1"/>
</dbReference>
<evidence type="ECO:0000256" key="5">
    <source>
        <dbReference type="HAMAP-Rule" id="MF_02120"/>
    </source>
</evidence>
<feature type="domain" description="Orn/DAP/Arg decarboxylase 2 C-terminal" evidence="9">
    <location>
        <begin position="18"/>
        <end position="361"/>
    </location>
</feature>
<dbReference type="InterPro" id="IPR022653">
    <property type="entry name" value="De-COase2_pyr-phos_BS"/>
</dbReference>
<protein>
    <recommendedName>
        <fullName evidence="5 6">Diaminopimelate decarboxylase</fullName>
        <shortName evidence="5">DAP decarboxylase</shortName>
        <shortName evidence="5">DAPDC</shortName>
        <ecNumber evidence="5 6">4.1.1.20</ecNumber>
    </recommendedName>
</protein>
<dbReference type="AlphaFoldDB" id="A0A174FG07"/>
<comment type="cofactor">
    <cofactor evidence="1 5 7 8">
        <name>pyridoxal 5'-phosphate</name>
        <dbReference type="ChEBI" id="CHEBI:597326"/>
    </cofactor>
</comment>
<keyword evidence="2 5" id="KW-0210">Decarboxylase</keyword>
<dbReference type="InterPro" id="IPR000183">
    <property type="entry name" value="Orn/DAP/Arg_de-COase"/>
</dbReference>
<dbReference type="GO" id="GO:0009089">
    <property type="term" value="P:lysine biosynthetic process via diaminopimelate"/>
    <property type="evidence" value="ECO:0007669"/>
    <property type="project" value="UniProtKB-UniRule"/>
</dbReference>
<dbReference type="InterPro" id="IPR029066">
    <property type="entry name" value="PLP-binding_barrel"/>
</dbReference>
<gene>
    <name evidence="5 13" type="primary">lysA</name>
    <name evidence="11" type="synonym">lysA_2</name>
    <name evidence="11" type="ORF">ERS852380_02376</name>
    <name evidence="14" type="ORF">GKD66_14355</name>
    <name evidence="13" type="ORF">GKD67_08300</name>
    <name evidence="12" type="ORF">PN599_08610</name>
</gene>
<dbReference type="GO" id="GO:0030170">
    <property type="term" value="F:pyridoxal phosphate binding"/>
    <property type="evidence" value="ECO:0007669"/>
    <property type="project" value="UniProtKB-UniRule"/>
</dbReference>
<dbReference type="InterPro" id="IPR022643">
    <property type="entry name" value="De-COase2_C"/>
</dbReference>
<keyword evidence="5 8" id="KW-0457">Lysine biosynthesis</keyword>
<dbReference type="Pfam" id="PF00278">
    <property type="entry name" value="Orn_DAP_Arg_deC"/>
    <property type="match status" value="1"/>
</dbReference>
<evidence type="ECO:0000256" key="4">
    <source>
        <dbReference type="ARBA" id="ARBA00023239"/>
    </source>
</evidence>
<evidence type="ECO:0000259" key="9">
    <source>
        <dbReference type="Pfam" id="PF00278"/>
    </source>
</evidence>
<evidence type="ECO:0000313" key="17">
    <source>
        <dbReference type="Proteomes" id="UP000461276"/>
    </source>
</evidence>
<dbReference type="Gene3D" id="3.20.20.10">
    <property type="entry name" value="Alanine racemase"/>
    <property type="match status" value="1"/>
</dbReference>
<dbReference type="RefSeq" id="WP_009018137.1">
    <property type="nucleotide sequence ID" value="NZ_CABMKT010000001.1"/>
</dbReference>
<dbReference type="Proteomes" id="UP000441358">
    <property type="component" value="Unassembled WGS sequence"/>
</dbReference>
<feature type="binding site" evidence="5">
    <location>
        <position position="335"/>
    </location>
    <ligand>
        <name>substrate</name>
    </ligand>
</feature>
<dbReference type="InterPro" id="IPR002986">
    <property type="entry name" value="DAP_deCOOHase_LysA"/>
</dbReference>
<dbReference type="EC" id="4.1.1.20" evidence="5 6"/>
<feature type="modified residue" description="N6-(pyridoxal phosphate)lysine" evidence="5 7">
    <location>
        <position position="49"/>
    </location>
</feature>
<evidence type="ECO:0000313" key="13">
    <source>
        <dbReference type="EMBL" id="MRY93225.1"/>
    </source>
</evidence>
<dbReference type="EMBL" id="CYYK01000008">
    <property type="protein sequence ID" value="CUO47599.1"/>
    <property type="molecule type" value="Genomic_DNA"/>
</dbReference>
<dbReference type="PRINTS" id="PR01179">
    <property type="entry name" value="ODADCRBXLASE"/>
</dbReference>
<comment type="caution">
    <text evidence="13">The sequence shown here is derived from an EMBL/GenBank/DDBJ whole genome shotgun (WGS) entry which is preliminary data.</text>
</comment>
<evidence type="ECO:0000256" key="6">
    <source>
        <dbReference type="NCBIfam" id="TIGR01048"/>
    </source>
</evidence>
<evidence type="ECO:0000259" key="10">
    <source>
        <dbReference type="Pfam" id="PF02784"/>
    </source>
</evidence>
<evidence type="ECO:0000313" key="14">
    <source>
        <dbReference type="EMBL" id="MRZ51386.1"/>
    </source>
</evidence>
<feature type="binding site" evidence="5">
    <location>
        <position position="363"/>
    </location>
    <ligand>
        <name>substrate</name>
    </ligand>
</feature>
<feature type="binding site" evidence="5">
    <location>
        <position position="305"/>
    </location>
    <ligand>
        <name>substrate</name>
    </ligand>
</feature>
<dbReference type="PROSITE" id="PS00878">
    <property type="entry name" value="ODR_DC_2_1"/>
    <property type="match status" value="1"/>
</dbReference>
<comment type="subunit">
    <text evidence="5">Homodimer.</text>
</comment>
<evidence type="ECO:0000256" key="7">
    <source>
        <dbReference type="PIRSR" id="PIRSR600183-50"/>
    </source>
</evidence>
<dbReference type="PRINTS" id="PR01181">
    <property type="entry name" value="DAPDCRBXLASE"/>
</dbReference>
<dbReference type="InterPro" id="IPR022644">
    <property type="entry name" value="De-COase2_N"/>
</dbReference>
<name>A0A174FG07_PARDI</name>